<reference evidence="3 4" key="1">
    <citation type="submission" date="2020-08" db="EMBL/GenBank/DDBJ databases">
        <title>Genomic Encyclopedia of Type Strains, Phase IV (KMG-V): Genome sequencing to study the core and pangenomes of soil and plant-associated prokaryotes.</title>
        <authorList>
            <person name="Whitman W."/>
        </authorList>
    </citation>
    <scope>NUCLEOTIDE SEQUENCE [LARGE SCALE GENOMIC DNA]</scope>
    <source>
        <strain evidence="3 4">SLV-2362</strain>
    </source>
</reference>
<dbReference type="EMBL" id="JACHWF010000009">
    <property type="protein sequence ID" value="MBB3010645.1"/>
    <property type="molecule type" value="Genomic_DNA"/>
</dbReference>
<comment type="caution">
    <text evidence="3">The sequence shown here is derived from an EMBL/GenBank/DDBJ whole genome shotgun (WGS) entry which is preliminary data.</text>
</comment>
<evidence type="ECO:0000256" key="1">
    <source>
        <dbReference type="SAM" id="MobiDB-lite"/>
    </source>
</evidence>
<feature type="compositionally biased region" description="Basic and acidic residues" evidence="1">
    <location>
        <begin position="94"/>
        <end position="105"/>
    </location>
</feature>
<keyword evidence="4" id="KW-1185">Reference proteome</keyword>
<accession>A0A7W4VGQ3</accession>
<name>A0A7W4VGQ3_9BURK</name>
<feature type="region of interest" description="Disordered" evidence="1">
    <location>
        <begin position="85"/>
        <end position="105"/>
    </location>
</feature>
<organism evidence="3 4">
    <name type="scientific">Cupriavidus alkaliphilus</name>
    <dbReference type="NCBI Taxonomy" id="942866"/>
    <lineage>
        <taxon>Bacteria</taxon>
        <taxon>Pseudomonadati</taxon>
        <taxon>Pseudomonadota</taxon>
        <taxon>Betaproteobacteria</taxon>
        <taxon>Burkholderiales</taxon>
        <taxon>Burkholderiaceae</taxon>
        <taxon>Cupriavidus</taxon>
    </lineage>
</organism>
<feature type="transmembrane region" description="Helical" evidence="2">
    <location>
        <begin position="6"/>
        <end position="28"/>
    </location>
</feature>
<sequence>MTRVIALWQAAVYGLSALLIGAGLGIAYQSGRQAGKESAAETVDQVAGQAVTVADTTQVKTLKTQLSAARAEAAAFQRKLQEAARANPAPVDCRLPDGLRDDLNR</sequence>
<keyword evidence="2" id="KW-1133">Transmembrane helix</keyword>
<gene>
    <name evidence="3" type="ORF">FHX61_005326</name>
</gene>
<protein>
    <submittedName>
        <fullName evidence="3">Uncharacterized protein HemX</fullName>
    </submittedName>
</protein>
<dbReference type="AlphaFoldDB" id="A0A7W4VGQ3"/>
<keyword evidence="2" id="KW-0812">Transmembrane</keyword>
<evidence type="ECO:0000256" key="2">
    <source>
        <dbReference type="SAM" id="Phobius"/>
    </source>
</evidence>
<evidence type="ECO:0000313" key="3">
    <source>
        <dbReference type="EMBL" id="MBB3010645.1"/>
    </source>
</evidence>
<dbReference type="Proteomes" id="UP000578036">
    <property type="component" value="Unassembled WGS sequence"/>
</dbReference>
<proteinExistence type="predicted"/>
<dbReference type="RefSeq" id="WP_183300686.1">
    <property type="nucleotide sequence ID" value="NZ_JACHWF010000009.1"/>
</dbReference>
<evidence type="ECO:0000313" key="4">
    <source>
        <dbReference type="Proteomes" id="UP000578036"/>
    </source>
</evidence>
<keyword evidence="2" id="KW-0472">Membrane</keyword>